<comment type="similarity">
    <text evidence="3">Belongs to the DNA polymerase type-A family.</text>
</comment>
<dbReference type="InterPro" id="IPR002297">
    <property type="entry name" value="DNA-dir_DNA_pol_A_mt"/>
</dbReference>
<evidence type="ECO:0000256" key="16">
    <source>
        <dbReference type="SAM" id="MobiDB-lite"/>
    </source>
</evidence>
<dbReference type="FunFam" id="3.30.420.390:FF:000001">
    <property type="entry name" value="DNA polymerase gamma, catalytic subunit"/>
    <property type="match status" value="1"/>
</dbReference>
<dbReference type="Gene3D" id="3.30.70.370">
    <property type="match status" value="1"/>
</dbReference>
<evidence type="ECO:0000256" key="14">
    <source>
        <dbReference type="ARBA" id="ARBA00031966"/>
    </source>
</evidence>
<evidence type="ECO:0000313" key="18">
    <source>
        <dbReference type="EMBL" id="PWA24764.1"/>
    </source>
</evidence>
<dbReference type="PROSITE" id="PS00447">
    <property type="entry name" value="DNA_POLYMERASE_A"/>
    <property type="match status" value="1"/>
</dbReference>
<gene>
    <name evidence="18" type="ORF">CCH79_00010006</name>
</gene>
<evidence type="ECO:0000256" key="8">
    <source>
        <dbReference type="ARBA" id="ARBA00022705"/>
    </source>
</evidence>
<keyword evidence="19" id="KW-1185">Reference proteome</keyword>
<evidence type="ECO:0000256" key="9">
    <source>
        <dbReference type="ARBA" id="ARBA00022842"/>
    </source>
</evidence>
<dbReference type="SUPFAM" id="SSF53098">
    <property type="entry name" value="Ribonuclease H-like"/>
    <property type="match status" value="1"/>
</dbReference>
<evidence type="ECO:0000259" key="17">
    <source>
        <dbReference type="SMART" id="SM00482"/>
    </source>
</evidence>
<feature type="domain" description="DNA-directed DNA polymerase family A palm" evidence="17">
    <location>
        <begin position="1061"/>
        <end position="1335"/>
    </location>
</feature>
<dbReference type="InterPro" id="IPR019760">
    <property type="entry name" value="DNA-dir_DNA_pol_A_CS"/>
</dbReference>
<evidence type="ECO:0000256" key="15">
    <source>
        <dbReference type="SAM" id="Coils"/>
    </source>
</evidence>
<keyword evidence="10" id="KW-0239">DNA-directed DNA polymerase</keyword>
<comment type="cofactor">
    <cofactor evidence="1">
        <name>Mg(2+)</name>
        <dbReference type="ChEBI" id="CHEBI:18420"/>
    </cofactor>
</comment>
<keyword evidence="7" id="KW-0548">Nucleotidyltransferase</keyword>
<keyword evidence="13" id="KW-1135">Mitochondrion nucleoid</keyword>
<dbReference type="InterPro" id="IPR012337">
    <property type="entry name" value="RNaseH-like_sf"/>
</dbReference>
<organism evidence="18 19">
    <name type="scientific">Gambusia affinis</name>
    <name type="common">Western mosquitofish</name>
    <name type="synonym">Heterandria affinis</name>
    <dbReference type="NCBI Taxonomy" id="33528"/>
    <lineage>
        <taxon>Eukaryota</taxon>
        <taxon>Metazoa</taxon>
        <taxon>Chordata</taxon>
        <taxon>Craniata</taxon>
        <taxon>Vertebrata</taxon>
        <taxon>Euteleostomi</taxon>
        <taxon>Actinopterygii</taxon>
        <taxon>Neopterygii</taxon>
        <taxon>Teleostei</taxon>
        <taxon>Neoteleostei</taxon>
        <taxon>Acanthomorphata</taxon>
        <taxon>Ovalentaria</taxon>
        <taxon>Atherinomorphae</taxon>
        <taxon>Cyprinodontiformes</taxon>
        <taxon>Poeciliidae</taxon>
        <taxon>Poeciliinae</taxon>
        <taxon>Gambusia</taxon>
    </lineage>
</organism>
<evidence type="ECO:0000256" key="2">
    <source>
        <dbReference type="ARBA" id="ARBA00004436"/>
    </source>
</evidence>
<dbReference type="EC" id="2.7.7.7" evidence="4"/>
<dbReference type="Gene3D" id="1.10.150.20">
    <property type="entry name" value="5' to 3' exonuclease, C-terminal subdomain"/>
    <property type="match status" value="1"/>
</dbReference>
<feature type="coiled-coil region" evidence="15">
    <location>
        <begin position="639"/>
        <end position="666"/>
    </location>
</feature>
<keyword evidence="12" id="KW-0496">Mitochondrion</keyword>
<sequence length="1425" mass="162472">MALFINTQALQLHMLAPDTHAHVSHFSASGCCQSQLSGMITRALQEQTAADKREAMCDCGGNGGNSVSRLLPNPTDHHWYPTANHDAAHLKCQPSHFRCLDERSPKMAPLSMPMLQVFVCLLAEPSVSAGDTDGIGGFWTESIDPSPSSVLQLLPLFQPALFLHCLTTSSRTDIMPGPGPRIDQSQTKNSAKIFKLHNDVRLQAVFTLRTYLPDDKLNCPKTLVRRPHEVMLHLSRCPLKRTFVSLRWRCLRSFYSTKPCSLQGEDSTETRLNPLNIQMLSRNLHEQIFRGIEPEYREEAVERSIRHLQNHNLWGKETSLLPDVNLKLPQMYGKNIDDHFRILAQKQSIPYLEAASKLQQADLPPMPQEWRWEVGWTRYGPDGECQKVDFPDESALVFDVEVCITEGQCPTLAVALSPTNWYSWCSKRLIEERYSWSNQLTLADLIPLETPFNSSRPPGGQWKERLVVGHNVSFDRSFIKEQYLLKGPNTRFMDTMSLHMAISGLTAFQRTLWMANKLGKKRGLQEVKKHIKKTGQKREGPMIGSWAWVDISSINNLADVHALYVGGPPLQKEARDIFVKGTMLDVRNNFQELMQYCAMDVEATHQVFTEQLPLFMERCPHPVTFAGMLEMGVSYLPVNQNWNRYLEDSQDVYEELEREMKKSLMILADDACQLLQDDRYKEDPWLWDLEWDVQEFKQKKVAASKKKNSKKAAEAKISTPLPDWEDDPGPPSEEEMAGPCSSRLAVEKLKETVTRLPKRRQHLPGHPAWYRKLCEKMSEDSWSPGASLISLQMRLTPKLMGLTWDGFPLHYTEKHGWGYLVPGRRDNLNSQEENQESLCPHRAIERIYKKYCEQNSKEQPEYLYPSDDLVWTDSTVWTKVEQLSSLEHFPEENEARVVKNEKKLKTQSHDPFSLSEESRCHYHHGNGPYNDIDIPGCWFFKLPHKDGNHNNVGSPFSKDFLAKMEDGTLRAGRGETNATRALEINKMMSFWRNAHKRISSQMLLWLRKGELPRNVSRHKDYDEEGQYGAIVPQVITAGTVTRRAVEPTWLTASNARRDRVGSEMKAMVQVPPGYHLVGADVDSQELWIAAVLGEAHFAGMHGCTAFGWMTLQGKKSQGTDLHSRTADAVGISREHAKVFNYGRIYGAGQPFAERLLMQFNHRLNQTEAASKAKQMYALTKGVRRYHLSEEGEWLVSELDIDVQREENGSVSLEDLRRISRLASQSSRRKKWNVVAKRVWAGGTESDMFNKLESIAHSAQPATPVLGCRISRALEPKAVKDEFITSRVNWVVQSSAVDYLHLMLVAMKWLFEEYNIDGRFCISIHDEVRYLVRSEDRYRAALALQITNLLTRCMFAHALGMQDLPQSVAFFSVVDIDQCLRKEVTMDCVTPSNPTGMERRYGIPPGEALDMNQILSITKGSLSKGR</sequence>
<dbReference type="EMBL" id="NHOQ01001396">
    <property type="protein sequence ID" value="PWA24764.1"/>
    <property type="molecule type" value="Genomic_DNA"/>
</dbReference>
<protein>
    <recommendedName>
        <fullName evidence="5">DNA polymerase subunit gamma-1</fullName>
        <ecNumber evidence="4">2.7.7.7</ecNumber>
    </recommendedName>
    <alternativeName>
        <fullName evidence="14">Mitochondrial DNA polymerase catalytic subunit</fullName>
    </alternativeName>
</protein>
<dbReference type="PRINTS" id="PR00867">
    <property type="entry name" value="DNAPOLG"/>
</dbReference>
<evidence type="ECO:0000256" key="4">
    <source>
        <dbReference type="ARBA" id="ARBA00012417"/>
    </source>
</evidence>
<comment type="subcellular location">
    <subcellularLocation>
        <location evidence="2">Mitochondrion matrix</location>
        <location evidence="2">Mitochondrion nucleoid</location>
    </subcellularLocation>
</comment>
<evidence type="ECO:0000256" key="12">
    <source>
        <dbReference type="ARBA" id="ARBA00023128"/>
    </source>
</evidence>
<keyword evidence="8" id="KW-0235">DNA replication</keyword>
<feature type="region of interest" description="Disordered" evidence="16">
    <location>
        <begin position="702"/>
        <end position="740"/>
    </location>
</feature>
<dbReference type="CDD" id="cd08641">
    <property type="entry name" value="DNA_pol_gammaA"/>
    <property type="match status" value="1"/>
</dbReference>
<dbReference type="Gene3D" id="3.30.420.390">
    <property type="match status" value="2"/>
</dbReference>
<evidence type="ECO:0000313" key="19">
    <source>
        <dbReference type="Proteomes" id="UP000250572"/>
    </source>
</evidence>
<evidence type="ECO:0000256" key="7">
    <source>
        <dbReference type="ARBA" id="ARBA00022695"/>
    </source>
</evidence>
<evidence type="ECO:0000256" key="11">
    <source>
        <dbReference type="ARBA" id="ARBA00023125"/>
    </source>
</evidence>
<dbReference type="PANTHER" id="PTHR10267:SF0">
    <property type="entry name" value="DNA POLYMERASE SUBUNIT GAMMA-1"/>
    <property type="match status" value="1"/>
</dbReference>
<evidence type="ECO:0000256" key="10">
    <source>
        <dbReference type="ARBA" id="ARBA00022932"/>
    </source>
</evidence>
<dbReference type="InterPro" id="IPR047580">
    <property type="entry name" value="POLG_palm_dom"/>
</dbReference>
<dbReference type="FunFam" id="3.30.420.390:FF:000002">
    <property type="entry name" value="DNA polymerase gamma, catalytic subunit"/>
    <property type="match status" value="1"/>
</dbReference>
<name>A0A315VNL9_GAMAF</name>
<reference evidence="18 19" key="1">
    <citation type="journal article" date="2018" name="G3 (Bethesda)">
        <title>A High-Quality Reference Genome for the Invasive Mosquitofish Gambusia affinis Using a Chicago Library.</title>
        <authorList>
            <person name="Hoffberg S.L."/>
            <person name="Troendle N.J."/>
            <person name="Glenn T.C."/>
            <person name="Mahmud O."/>
            <person name="Louha S."/>
            <person name="Chalopin D."/>
            <person name="Bennetzen J.L."/>
            <person name="Mauricio R."/>
        </authorList>
    </citation>
    <scope>NUCLEOTIDE SEQUENCE [LARGE SCALE GENOMIC DNA]</scope>
    <source>
        <strain evidence="18">NE01/NJP1002.9</strain>
        <tissue evidence="18">Muscle</tissue>
    </source>
</reference>
<keyword evidence="11" id="KW-0238">DNA-binding</keyword>
<proteinExistence type="inferred from homology"/>
<evidence type="ECO:0000256" key="1">
    <source>
        <dbReference type="ARBA" id="ARBA00001946"/>
    </source>
</evidence>
<dbReference type="STRING" id="33528.ENSGAFP00000032338"/>
<keyword evidence="6" id="KW-0808">Transferase</keyword>
<dbReference type="GO" id="GO:0005760">
    <property type="term" value="C:gamma DNA polymerase complex"/>
    <property type="evidence" value="ECO:0007669"/>
    <property type="project" value="InterPro"/>
</dbReference>
<dbReference type="InterPro" id="IPR043502">
    <property type="entry name" value="DNA/RNA_pol_sf"/>
</dbReference>
<feature type="compositionally biased region" description="Acidic residues" evidence="16">
    <location>
        <begin position="723"/>
        <end position="736"/>
    </location>
</feature>
<dbReference type="Proteomes" id="UP000250572">
    <property type="component" value="Unassembled WGS sequence"/>
</dbReference>
<dbReference type="GO" id="GO:0008408">
    <property type="term" value="F:3'-5' exonuclease activity"/>
    <property type="evidence" value="ECO:0007669"/>
    <property type="project" value="TreeGrafter"/>
</dbReference>
<evidence type="ECO:0000256" key="13">
    <source>
        <dbReference type="ARBA" id="ARBA00023271"/>
    </source>
</evidence>
<dbReference type="SMART" id="SM00482">
    <property type="entry name" value="POLAc"/>
    <property type="match status" value="1"/>
</dbReference>
<dbReference type="InterPro" id="IPR001098">
    <property type="entry name" value="DNA-dir_DNA_pol_A_palm_dom"/>
</dbReference>
<dbReference type="SUPFAM" id="SSF56672">
    <property type="entry name" value="DNA/RNA polymerases"/>
    <property type="match status" value="1"/>
</dbReference>
<dbReference type="InterPro" id="IPR041336">
    <property type="entry name" value="DNApol_Exo"/>
</dbReference>
<evidence type="ECO:0000256" key="5">
    <source>
        <dbReference type="ARBA" id="ARBA00015350"/>
    </source>
</evidence>
<dbReference type="Pfam" id="PF18136">
    <property type="entry name" value="DNApol_Exo"/>
    <property type="match status" value="1"/>
</dbReference>
<dbReference type="FunFam" id="1.10.150.20:FF:000024">
    <property type="entry name" value="DNA polymerase gamma, catalytic subunit"/>
    <property type="match status" value="1"/>
</dbReference>
<comment type="caution">
    <text evidence="18">The sequence shown here is derived from an EMBL/GenBank/DDBJ whole genome shotgun (WGS) entry which is preliminary data.</text>
</comment>
<keyword evidence="9" id="KW-0460">Magnesium</keyword>
<keyword evidence="15" id="KW-0175">Coiled coil</keyword>
<accession>A0A315VNL9</accession>
<evidence type="ECO:0000256" key="6">
    <source>
        <dbReference type="ARBA" id="ARBA00022679"/>
    </source>
</evidence>
<evidence type="ECO:0000256" key="3">
    <source>
        <dbReference type="ARBA" id="ARBA00007705"/>
    </source>
</evidence>
<dbReference type="GO" id="GO:0006264">
    <property type="term" value="P:mitochondrial DNA replication"/>
    <property type="evidence" value="ECO:0007669"/>
    <property type="project" value="InterPro"/>
</dbReference>
<dbReference type="GO" id="GO:0003887">
    <property type="term" value="F:DNA-directed DNA polymerase activity"/>
    <property type="evidence" value="ECO:0007669"/>
    <property type="project" value="UniProtKB-KW"/>
</dbReference>
<dbReference type="PANTHER" id="PTHR10267">
    <property type="entry name" value="DNA POLYMERASE SUBUNIT GAMMA-1"/>
    <property type="match status" value="1"/>
</dbReference>
<dbReference type="GO" id="GO:0003677">
    <property type="term" value="F:DNA binding"/>
    <property type="evidence" value="ECO:0007669"/>
    <property type="project" value="UniProtKB-KW"/>
</dbReference>
<dbReference type="GO" id="GO:0042645">
    <property type="term" value="C:mitochondrial nucleoid"/>
    <property type="evidence" value="ECO:0007669"/>
    <property type="project" value="UniProtKB-SubCell"/>
</dbReference>